<dbReference type="InterPro" id="IPR025495">
    <property type="entry name" value="DUF4386"/>
</dbReference>
<keyword evidence="1" id="KW-1133">Transmembrane helix</keyword>
<feature type="transmembrane region" description="Helical" evidence="1">
    <location>
        <begin position="143"/>
        <end position="163"/>
    </location>
</feature>
<feature type="transmembrane region" description="Helical" evidence="1">
    <location>
        <begin position="90"/>
        <end position="112"/>
    </location>
</feature>
<keyword evidence="1" id="KW-0472">Membrane</keyword>
<dbReference type="Proteomes" id="UP001144205">
    <property type="component" value="Unassembled WGS sequence"/>
</dbReference>
<accession>A0ABQ5LTF4</accession>
<dbReference type="EMBL" id="BROH01000006">
    <property type="protein sequence ID" value="GKY88277.1"/>
    <property type="molecule type" value="Genomic_DNA"/>
</dbReference>
<keyword evidence="3" id="KW-1185">Reference proteome</keyword>
<evidence type="ECO:0000313" key="3">
    <source>
        <dbReference type="Proteomes" id="UP001144205"/>
    </source>
</evidence>
<gene>
    <name evidence="2" type="ORF">STA1M1_21460</name>
</gene>
<organism evidence="2 3">
    <name type="scientific">Sinisalibacter aestuarii</name>
    <dbReference type="NCBI Taxonomy" id="2949426"/>
    <lineage>
        <taxon>Bacteria</taxon>
        <taxon>Pseudomonadati</taxon>
        <taxon>Pseudomonadota</taxon>
        <taxon>Alphaproteobacteria</taxon>
        <taxon>Rhodobacterales</taxon>
        <taxon>Roseobacteraceae</taxon>
        <taxon>Sinisalibacter</taxon>
    </lineage>
</organism>
<dbReference type="Pfam" id="PF14329">
    <property type="entry name" value="DUF4386"/>
    <property type="match status" value="1"/>
</dbReference>
<evidence type="ECO:0008006" key="4">
    <source>
        <dbReference type="Google" id="ProtNLM"/>
    </source>
</evidence>
<name>A0ABQ5LTF4_9RHOB</name>
<sequence>MTQDLNAHRLAARLFGIFFILAFVSYGAGSGMVASVADNALGLEGVFAGKTTLMIGVLLMAIVHSFVNIGLSVLAFPVLKTVSGYVARGYLAAGITATTTAVIGALFLALLVPLSEASIGGNVATESFDAIAFVLKQGGFYGYQMSMTLWGIGGLILCTALFFGRLVPRVLAVWGFVGYLVFMVGTTAEMFGYPIGVMLALPGGLFELSLSVWLIGKGFNIPVTAE</sequence>
<feature type="transmembrane region" description="Helical" evidence="1">
    <location>
        <begin position="53"/>
        <end position="78"/>
    </location>
</feature>
<dbReference type="RefSeq" id="WP_281842324.1">
    <property type="nucleotide sequence ID" value="NZ_BROH01000006.1"/>
</dbReference>
<keyword evidence="1" id="KW-0812">Transmembrane</keyword>
<protein>
    <recommendedName>
        <fullName evidence="4">DUF4386 domain-containing protein</fullName>
    </recommendedName>
</protein>
<comment type="caution">
    <text evidence="2">The sequence shown here is derived from an EMBL/GenBank/DDBJ whole genome shotgun (WGS) entry which is preliminary data.</text>
</comment>
<feature type="transmembrane region" description="Helical" evidence="1">
    <location>
        <begin position="12"/>
        <end position="33"/>
    </location>
</feature>
<proteinExistence type="predicted"/>
<reference evidence="2" key="1">
    <citation type="journal article" date="2023" name="Int. J. Syst. Evol. Microbiol.">
        <title>Sinisalibacter aestuarii sp. nov., isolated from estuarine sediment of the Arakawa River.</title>
        <authorList>
            <person name="Arafat S.T."/>
            <person name="Hirano S."/>
            <person name="Sato A."/>
            <person name="Takeuchi K."/>
            <person name="Yasuda T."/>
            <person name="Terahara T."/>
            <person name="Hamada M."/>
            <person name="Kobayashi T."/>
        </authorList>
    </citation>
    <scope>NUCLEOTIDE SEQUENCE</scope>
    <source>
        <strain evidence="2">B-399</strain>
    </source>
</reference>
<evidence type="ECO:0000256" key="1">
    <source>
        <dbReference type="SAM" id="Phobius"/>
    </source>
</evidence>
<evidence type="ECO:0000313" key="2">
    <source>
        <dbReference type="EMBL" id="GKY88277.1"/>
    </source>
</evidence>
<feature type="transmembrane region" description="Helical" evidence="1">
    <location>
        <begin position="194"/>
        <end position="215"/>
    </location>
</feature>
<feature type="transmembrane region" description="Helical" evidence="1">
    <location>
        <begin position="170"/>
        <end position="188"/>
    </location>
</feature>